<dbReference type="PANTHER" id="PTHR21581">
    <property type="entry name" value="D-ALANYL-D-ALANINE CARBOXYPEPTIDASE"/>
    <property type="match status" value="1"/>
</dbReference>
<dbReference type="InterPro" id="IPR001967">
    <property type="entry name" value="Peptidase_S11_N"/>
</dbReference>
<dbReference type="SUPFAM" id="SSF56601">
    <property type="entry name" value="beta-lactamase/transpeptidase-like"/>
    <property type="match status" value="1"/>
</dbReference>
<reference evidence="8" key="1">
    <citation type="submission" date="2018-06" db="EMBL/GenBank/DDBJ databases">
        <authorList>
            <person name="Zhirakovskaya E."/>
        </authorList>
    </citation>
    <scope>NUCLEOTIDE SEQUENCE</scope>
</reference>
<comment type="similarity">
    <text evidence="1">Belongs to the peptidase S11 family.</text>
</comment>
<dbReference type="GO" id="GO:0008360">
    <property type="term" value="P:regulation of cell shape"/>
    <property type="evidence" value="ECO:0007669"/>
    <property type="project" value="UniProtKB-KW"/>
</dbReference>
<keyword evidence="3 8" id="KW-0378">Hydrolase</keyword>
<keyword evidence="8" id="KW-0645">Protease</keyword>
<organism evidence="8">
    <name type="scientific">hydrothermal vent metagenome</name>
    <dbReference type="NCBI Taxonomy" id="652676"/>
    <lineage>
        <taxon>unclassified sequences</taxon>
        <taxon>metagenomes</taxon>
        <taxon>ecological metagenomes</taxon>
    </lineage>
</organism>
<feature type="domain" description="Peptidase S11 D-alanyl-D-alanine carboxypeptidase A N-terminal" evidence="7">
    <location>
        <begin position="31"/>
        <end position="255"/>
    </location>
</feature>
<accession>A0A3B0SZL4</accession>
<evidence type="ECO:0000256" key="4">
    <source>
        <dbReference type="ARBA" id="ARBA00022960"/>
    </source>
</evidence>
<keyword evidence="4" id="KW-0133">Cell shape</keyword>
<dbReference type="GO" id="GO:0071555">
    <property type="term" value="P:cell wall organization"/>
    <property type="evidence" value="ECO:0007669"/>
    <property type="project" value="UniProtKB-KW"/>
</dbReference>
<dbReference type="Pfam" id="PF00768">
    <property type="entry name" value="Peptidase_S11"/>
    <property type="match status" value="1"/>
</dbReference>
<dbReference type="InterPro" id="IPR018044">
    <property type="entry name" value="Peptidase_S11"/>
</dbReference>
<keyword evidence="8" id="KW-0121">Carboxypeptidase</keyword>
<keyword evidence="6" id="KW-0961">Cell wall biogenesis/degradation</keyword>
<dbReference type="GO" id="GO:0006508">
    <property type="term" value="P:proteolysis"/>
    <property type="evidence" value="ECO:0007669"/>
    <property type="project" value="InterPro"/>
</dbReference>
<dbReference type="Gene3D" id="3.40.710.10">
    <property type="entry name" value="DD-peptidase/beta-lactamase superfamily"/>
    <property type="match status" value="1"/>
</dbReference>
<dbReference type="GO" id="GO:0009002">
    <property type="term" value="F:serine-type D-Ala-D-Ala carboxypeptidase activity"/>
    <property type="evidence" value="ECO:0007669"/>
    <property type="project" value="UniProtKB-EC"/>
</dbReference>
<evidence type="ECO:0000313" key="8">
    <source>
        <dbReference type="EMBL" id="VAW00206.1"/>
    </source>
</evidence>
<protein>
    <submittedName>
        <fullName evidence="8">D-alanyl-D-alanine carboxypeptidase</fullName>
        <ecNumber evidence="8">3.4.16.4</ecNumber>
    </submittedName>
</protein>
<sequence>MFRTLAVALSIALPLTVPPPPPIAPGPSVGEPPPIESAAWIVVDSESGVVLAGKDIDIPRPMASVTKIMTAMVVVDNAAMDEIVVISDRAADVGESEIGVVAGERWTVGDLLTAMMVRSGNDAAVALAEYVGGSIEGFAVMMNAKAAELGLKNSQFRNPHGLDNDEHYTTPYDLVIMAQAALAYPEIAEVARVRVAQFAPDPSGNPRVANATNQLLGRYPGVIGLKTGYTAKAKKVLVTVARTKGREIVTVVMGSEDHFGDTTELLAWATETYGLSERLLALGRPKQGGAGISAYPPGLSDAVAARIVGIQQLVGAGEPATVFETSGLADEIETWLRTSMPGAAGGAGG</sequence>
<name>A0A3B0SZL4_9ZZZZ</name>
<dbReference type="EMBL" id="UOEK01000182">
    <property type="protein sequence ID" value="VAW00206.1"/>
    <property type="molecule type" value="Genomic_DNA"/>
</dbReference>
<dbReference type="PRINTS" id="PR00725">
    <property type="entry name" value="DADACBPTASE1"/>
</dbReference>
<dbReference type="EC" id="3.4.16.4" evidence="8"/>
<evidence type="ECO:0000256" key="2">
    <source>
        <dbReference type="ARBA" id="ARBA00022729"/>
    </source>
</evidence>
<gene>
    <name evidence="8" type="ORF">MNBD_ACTINO02-837</name>
</gene>
<proteinExistence type="inferred from homology"/>
<dbReference type="AlphaFoldDB" id="A0A3B0SZL4"/>
<evidence type="ECO:0000256" key="5">
    <source>
        <dbReference type="ARBA" id="ARBA00022984"/>
    </source>
</evidence>
<keyword evidence="2" id="KW-0732">Signal</keyword>
<evidence type="ECO:0000256" key="3">
    <source>
        <dbReference type="ARBA" id="ARBA00022801"/>
    </source>
</evidence>
<dbReference type="PANTHER" id="PTHR21581:SF33">
    <property type="entry name" value="D-ALANYL-D-ALANINE CARBOXYPEPTIDASE DACB"/>
    <property type="match status" value="1"/>
</dbReference>
<keyword evidence="5" id="KW-0573">Peptidoglycan synthesis</keyword>
<evidence type="ECO:0000256" key="6">
    <source>
        <dbReference type="ARBA" id="ARBA00023316"/>
    </source>
</evidence>
<dbReference type="GO" id="GO:0009252">
    <property type="term" value="P:peptidoglycan biosynthetic process"/>
    <property type="evidence" value="ECO:0007669"/>
    <property type="project" value="UniProtKB-KW"/>
</dbReference>
<evidence type="ECO:0000259" key="7">
    <source>
        <dbReference type="Pfam" id="PF00768"/>
    </source>
</evidence>
<dbReference type="InterPro" id="IPR012338">
    <property type="entry name" value="Beta-lactam/transpept-like"/>
</dbReference>
<evidence type="ECO:0000256" key="1">
    <source>
        <dbReference type="ARBA" id="ARBA00007164"/>
    </source>
</evidence>